<protein>
    <submittedName>
        <fullName evidence="1">Uncharacterized protein</fullName>
    </submittedName>
</protein>
<accession>A0A5B3GP81</accession>
<gene>
    <name evidence="1" type="ORF">F2Y10_15595</name>
</gene>
<dbReference type="RefSeq" id="WP_130065949.1">
    <property type="nucleotide sequence ID" value="NZ_RCXC01000033.1"/>
</dbReference>
<reference evidence="1 2" key="1">
    <citation type="journal article" date="2019" name="Nat. Med.">
        <title>A library of human gut bacterial isolates paired with longitudinal multiomics data enables mechanistic microbiome research.</title>
        <authorList>
            <person name="Poyet M."/>
            <person name="Groussin M."/>
            <person name="Gibbons S.M."/>
            <person name="Avila-Pacheco J."/>
            <person name="Jiang X."/>
            <person name="Kearney S.M."/>
            <person name="Perrotta A.R."/>
            <person name="Berdy B."/>
            <person name="Zhao S."/>
            <person name="Lieberman T.D."/>
            <person name="Swanson P.K."/>
            <person name="Smith M."/>
            <person name="Roesemann S."/>
            <person name="Alexander J.E."/>
            <person name="Rich S.A."/>
            <person name="Livny J."/>
            <person name="Vlamakis H."/>
            <person name="Clish C."/>
            <person name="Bullock K."/>
            <person name="Deik A."/>
            <person name="Scott J."/>
            <person name="Pierce K.A."/>
            <person name="Xavier R.J."/>
            <person name="Alm E.J."/>
        </authorList>
    </citation>
    <scope>NUCLEOTIDE SEQUENCE [LARGE SCALE GENOMIC DNA]</scope>
    <source>
        <strain evidence="1 2">BIOML-A266</strain>
    </source>
</reference>
<evidence type="ECO:0000313" key="2">
    <source>
        <dbReference type="Proteomes" id="UP000322940"/>
    </source>
</evidence>
<dbReference type="Proteomes" id="UP000322940">
    <property type="component" value="Unassembled WGS sequence"/>
</dbReference>
<comment type="caution">
    <text evidence="1">The sequence shown here is derived from an EMBL/GenBank/DDBJ whole genome shotgun (WGS) entry which is preliminary data.</text>
</comment>
<proteinExistence type="predicted"/>
<dbReference type="AlphaFoldDB" id="A0A5B3GP81"/>
<evidence type="ECO:0000313" key="1">
    <source>
        <dbReference type="EMBL" id="KAA2375186.1"/>
    </source>
</evidence>
<name>A0A5B3GP81_9BACT</name>
<sequence>MNSNQSTPASAVAALQQEIRTRTEVIRTLADLREQLDADRICGAWLSAENNLSASIRRIGEGMWRILVFDHALCYKRLVQDGIIALRRHRLWLGADDGNRVIYDATADTLTVGCYGRFVPEDCIRRQEDDAIGAEACDFNEPAE</sequence>
<dbReference type="EMBL" id="VVXH01000025">
    <property type="protein sequence ID" value="KAA2375186.1"/>
    <property type="molecule type" value="Genomic_DNA"/>
</dbReference>
<organism evidence="1 2">
    <name type="scientific">Alistipes onderdonkii</name>
    <dbReference type="NCBI Taxonomy" id="328813"/>
    <lineage>
        <taxon>Bacteria</taxon>
        <taxon>Pseudomonadati</taxon>
        <taxon>Bacteroidota</taxon>
        <taxon>Bacteroidia</taxon>
        <taxon>Bacteroidales</taxon>
        <taxon>Rikenellaceae</taxon>
        <taxon>Alistipes</taxon>
    </lineage>
</organism>